<evidence type="ECO:0000256" key="5">
    <source>
        <dbReference type="ARBA" id="ARBA00022679"/>
    </source>
</evidence>
<dbReference type="GO" id="GO:0008757">
    <property type="term" value="F:S-adenosylmethionine-dependent methyltransferase activity"/>
    <property type="evidence" value="ECO:0007669"/>
    <property type="project" value="InterPro"/>
</dbReference>
<dbReference type="GO" id="GO:0032259">
    <property type="term" value="P:methylation"/>
    <property type="evidence" value="ECO:0007669"/>
    <property type="project" value="UniProtKB-KW"/>
</dbReference>
<dbReference type="Proteomes" id="UP000005317">
    <property type="component" value="Unassembled WGS sequence"/>
</dbReference>
<dbReference type="SUPFAM" id="SSF53335">
    <property type="entry name" value="S-adenosyl-L-methionine-dependent methyltransferases"/>
    <property type="match status" value="1"/>
</dbReference>
<dbReference type="HAMAP" id="MF_00835">
    <property type="entry name" value="BioC"/>
    <property type="match status" value="1"/>
</dbReference>
<dbReference type="InterPro" id="IPR013216">
    <property type="entry name" value="Methyltransf_11"/>
</dbReference>
<comment type="pathway">
    <text evidence="2 8">Cofactor biosynthesis; biotin biosynthesis.</text>
</comment>
<evidence type="ECO:0000256" key="7">
    <source>
        <dbReference type="ARBA" id="ARBA00022756"/>
    </source>
</evidence>
<evidence type="ECO:0000259" key="9">
    <source>
        <dbReference type="Pfam" id="PF08241"/>
    </source>
</evidence>
<dbReference type="InterPro" id="IPR029063">
    <property type="entry name" value="SAM-dependent_MTases_sf"/>
</dbReference>
<keyword evidence="5 8" id="KW-0808">Transferase</keyword>
<reference evidence="11" key="1">
    <citation type="journal article" date="2011" name="Stand. Genomic Sci.">
        <title>Genome sequence of the filamentous, gliding Thiothrix nivea neotype strain (JP2(T)).</title>
        <authorList>
            <person name="Lapidus A."/>
            <person name="Nolan M."/>
            <person name="Lucas S."/>
            <person name="Glavina Del Rio T."/>
            <person name="Tice H."/>
            <person name="Cheng J.F."/>
            <person name="Tapia R."/>
            <person name="Han C."/>
            <person name="Goodwin L."/>
            <person name="Pitluck S."/>
            <person name="Liolios K."/>
            <person name="Pagani I."/>
            <person name="Ivanova N."/>
            <person name="Huntemann M."/>
            <person name="Mavromatis K."/>
            <person name="Mikhailova N."/>
            <person name="Pati A."/>
            <person name="Chen A."/>
            <person name="Palaniappan K."/>
            <person name="Land M."/>
            <person name="Brambilla E.M."/>
            <person name="Rohde M."/>
            <person name="Abt B."/>
            <person name="Verbarg S."/>
            <person name="Goker M."/>
            <person name="Bristow J."/>
            <person name="Eisen J.A."/>
            <person name="Markowitz V."/>
            <person name="Hugenholtz P."/>
            <person name="Kyrpides N.C."/>
            <person name="Klenk H.P."/>
            <person name="Woyke T."/>
        </authorList>
    </citation>
    <scope>NUCLEOTIDE SEQUENCE [LARGE SCALE GENOMIC DNA]</scope>
    <source>
        <strain evidence="11">ATCC 35100 / DSM 5205 / JP2</strain>
    </source>
</reference>
<evidence type="ECO:0000313" key="10">
    <source>
        <dbReference type="EMBL" id="EIJ32886.1"/>
    </source>
</evidence>
<keyword evidence="4 8" id="KW-0489">Methyltransferase</keyword>
<evidence type="ECO:0000313" key="11">
    <source>
        <dbReference type="Proteomes" id="UP000005317"/>
    </source>
</evidence>
<dbReference type="UniPathway" id="UPA00078"/>
<evidence type="ECO:0000256" key="2">
    <source>
        <dbReference type="ARBA" id="ARBA00004746"/>
    </source>
</evidence>
<evidence type="ECO:0000256" key="3">
    <source>
        <dbReference type="ARBA" id="ARBA00012327"/>
    </source>
</evidence>
<keyword evidence="11" id="KW-1185">Reference proteome</keyword>
<keyword evidence="6 8" id="KW-0949">S-adenosyl-L-methionine</keyword>
<comment type="function">
    <text evidence="8">Converts the free carboxyl group of a malonyl-thioester to its methyl ester by transfer of a methyl group from S-adenosyl-L-methionine (SAM). It allows to synthesize pimeloyl-ACP via the fatty acid synthetic pathway.</text>
</comment>
<dbReference type="GO" id="GO:0010340">
    <property type="term" value="F:carboxyl-O-methyltransferase activity"/>
    <property type="evidence" value="ECO:0007669"/>
    <property type="project" value="UniProtKB-UniRule"/>
</dbReference>
<evidence type="ECO:0000256" key="4">
    <source>
        <dbReference type="ARBA" id="ARBA00022603"/>
    </source>
</evidence>
<dbReference type="Pfam" id="PF08241">
    <property type="entry name" value="Methyltransf_11"/>
    <property type="match status" value="1"/>
</dbReference>
<dbReference type="OrthoDB" id="9760689at2"/>
<dbReference type="AlphaFoldDB" id="A0A656HBW2"/>
<dbReference type="EMBL" id="JH651384">
    <property type="protein sequence ID" value="EIJ32886.1"/>
    <property type="molecule type" value="Genomic_DNA"/>
</dbReference>
<evidence type="ECO:0000256" key="6">
    <source>
        <dbReference type="ARBA" id="ARBA00022691"/>
    </source>
</evidence>
<dbReference type="InterPro" id="IPR011814">
    <property type="entry name" value="BioC"/>
</dbReference>
<dbReference type="PANTHER" id="PTHR13090">
    <property type="entry name" value="ARGININE-HYDROXYLASE NDUFAF5, MITOCHONDRIAL"/>
    <property type="match status" value="1"/>
</dbReference>
<evidence type="ECO:0000256" key="8">
    <source>
        <dbReference type="HAMAP-Rule" id="MF_00835"/>
    </source>
</evidence>
<dbReference type="Gene3D" id="3.40.50.150">
    <property type="entry name" value="Vaccinia Virus protein VP39"/>
    <property type="match status" value="1"/>
</dbReference>
<dbReference type="GO" id="GO:0102130">
    <property type="term" value="F:malonyl-CoA methyltransferase activity"/>
    <property type="evidence" value="ECO:0007669"/>
    <property type="project" value="UniProtKB-EC"/>
</dbReference>
<keyword evidence="7 8" id="KW-0093">Biotin biosynthesis</keyword>
<name>A0A656HBW2_THINJ</name>
<evidence type="ECO:0000256" key="1">
    <source>
        <dbReference type="ARBA" id="ARBA00000852"/>
    </source>
</evidence>
<accession>A0A656HBW2</accession>
<sequence length="290" mass="32497">MPSDPSNPYLLDKRKTRLGFERAANTYDANAVLQREVGSRLLERLDLIKMQPATVLDLGCGTGAVSEHLLKRYKKARIIGIDLALNMAQKTCQRGGWFRKPRAVCADAARLPFQPQCADMLVSNLMLQWCNDLPAVFSEFAQALKPEGLLMFSTFGPDTLKELRASWGRVDGYTHASRFTDMHDVGDALLQAGFRDPVVDMEIITLTYADVRGLLRDLKGIGANNATYGRNHGLTGKARLQAFLQAYEYFRLEDGHYPATYEVVYGHAWASKLLPSKLPEKFIPIMRSQP</sequence>
<feature type="domain" description="Methyltransferase type 11" evidence="9">
    <location>
        <begin position="56"/>
        <end position="152"/>
    </location>
</feature>
<dbReference type="EC" id="2.1.1.197" evidence="3 8"/>
<proteinExistence type="inferred from homology"/>
<dbReference type="PANTHER" id="PTHR13090:SF1">
    <property type="entry name" value="ARGININE-HYDROXYLASE NDUFAF5, MITOCHONDRIAL"/>
    <property type="match status" value="1"/>
</dbReference>
<dbReference type="InterPro" id="IPR050602">
    <property type="entry name" value="Malonyl-ACP_OMT"/>
</dbReference>
<protein>
    <recommendedName>
        <fullName evidence="3 8">Malonyl-[acyl-carrier protein] O-methyltransferase</fullName>
        <shortName evidence="8">Malonyl-ACP O-methyltransferase</shortName>
        <ecNumber evidence="3 8">2.1.1.197</ecNumber>
    </recommendedName>
    <alternativeName>
        <fullName evidence="8">Biotin synthesis protein BioC</fullName>
    </alternativeName>
</protein>
<gene>
    <name evidence="8" type="primary">bioC</name>
    <name evidence="10" type="ORF">Thini_0224</name>
</gene>
<dbReference type="NCBIfam" id="TIGR02072">
    <property type="entry name" value="BioC"/>
    <property type="match status" value="1"/>
</dbReference>
<comment type="similarity">
    <text evidence="8">Belongs to the methyltransferase superfamily.</text>
</comment>
<dbReference type="CDD" id="cd02440">
    <property type="entry name" value="AdoMet_MTases"/>
    <property type="match status" value="1"/>
</dbReference>
<dbReference type="GO" id="GO:0009102">
    <property type="term" value="P:biotin biosynthetic process"/>
    <property type="evidence" value="ECO:0007669"/>
    <property type="project" value="UniProtKB-UniRule"/>
</dbReference>
<organism evidence="10 11">
    <name type="scientific">Thiothrix nivea (strain ATCC 35100 / DSM 5205 / JP2)</name>
    <dbReference type="NCBI Taxonomy" id="870187"/>
    <lineage>
        <taxon>Bacteria</taxon>
        <taxon>Pseudomonadati</taxon>
        <taxon>Pseudomonadota</taxon>
        <taxon>Gammaproteobacteria</taxon>
        <taxon>Thiotrichales</taxon>
        <taxon>Thiotrichaceae</taxon>
        <taxon>Thiothrix</taxon>
    </lineage>
</organism>
<comment type="catalytic activity">
    <reaction evidence="1 8">
        <text>malonyl-[ACP] + S-adenosyl-L-methionine = malonyl-[ACP] methyl ester + S-adenosyl-L-homocysteine</text>
        <dbReference type="Rhea" id="RHEA:17105"/>
        <dbReference type="Rhea" id="RHEA-COMP:9623"/>
        <dbReference type="Rhea" id="RHEA-COMP:9954"/>
        <dbReference type="ChEBI" id="CHEBI:57856"/>
        <dbReference type="ChEBI" id="CHEBI:59789"/>
        <dbReference type="ChEBI" id="CHEBI:78449"/>
        <dbReference type="ChEBI" id="CHEBI:78845"/>
        <dbReference type="EC" id="2.1.1.197"/>
    </reaction>
</comment>
<dbReference type="RefSeq" id="WP_002706849.1">
    <property type="nucleotide sequence ID" value="NZ_JH651384.1"/>
</dbReference>